<dbReference type="InterPro" id="IPR009003">
    <property type="entry name" value="Peptidase_S1_PA"/>
</dbReference>
<evidence type="ECO:0000313" key="2">
    <source>
        <dbReference type="EMBL" id="RLN33900.1"/>
    </source>
</evidence>
<sequence>MATPVALWALALFYASASASAIGHLHSLSIGLVPMRPDRMSFNVPLTCSEDVGDDDDVPDPLQLLPETVLVQNTYNEHHLSVVRITLRGGKQGVPHGTGFVVHNDGTSCLILTCDHVIEESRRCNLMQVCVKFEAMDDEVSAQVMHSTEASDLALLHVPAGAVPECSPLEFSDETDLSGREVVLLGYFGVDSGSLLTTPASSSEPVRESEVLESIVANYTSERGTSATVKSVLKDWLGRDNEDMAFKEMLQPIADGAQA</sequence>
<comment type="caution">
    <text evidence="2">The sequence shown here is derived from an EMBL/GenBank/DDBJ whole genome shotgun (WGS) entry which is preliminary data.</text>
</comment>
<feature type="signal peptide" evidence="1">
    <location>
        <begin position="1"/>
        <end position="19"/>
    </location>
</feature>
<keyword evidence="3" id="KW-1185">Reference proteome</keyword>
<feature type="chain" id="PRO_5017950408" evidence="1">
    <location>
        <begin position="20"/>
        <end position="259"/>
    </location>
</feature>
<accession>A0A3L6T9U5</accession>
<gene>
    <name evidence="2" type="ORF">C2845_PM03G35670</name>
</gene>
<dbReference type="Proteomes" id="UP000275267">
    <property type="component" value="Unassembled WGS sequence"/>
</dbReference>
<reference evidence="3" key="1">
    <citation type="journal article" date="2019" name="Nat. Commun.">
        <title>The genome of broomcorn millet.</title>
        <authorList>
            <person name="Zou C."/>
            <person name="Miki D."/>
            <person name="Li D."/>
            <person name="Tang Q."/>
            <person name="Xiao L."/>
            <person name="Rajput S."/>
            <person name="Deng P."/>
            <person name="Jia W."/>
            <person name="Huang R."/>
            <person name="Zhang M."/>
            <person name="Sun Y."/>
            <person name="Hu J."/>
            <person name="Fu X."/>
            <person name="Schnable P.S."/>
            <person name="Li F."/>
            <person name="Zhang H."/>
            <person name="Feng B."/>
            <person name="Zhu X."/>
            <person name="Liu R."/>
            <person name="Schnable J.C."/>
            <person name="Zhu J.-K."/>
            <person name="Zhang H."/>
        </authorList>
    </citation>
    <scope>NUCLEOTIDE SEQUENCE [LARGE SCALE GENOMIC DNA]</scope>
</reference>
<dbReference type="Gene3D" id="2.40.10.10">
    <property type="entry name" value="Trypsin-like serine proteases"/>
    <property type="match status" value="1"/>
</dbReference>
<evidence type="ECO:0000256" key="1">
    <source>
        <dbReference type="SAM" id="SignalP"/>
    </source>
</evidence>
<name>A0A3L6T9U5_PANMI</name>
<dbReference type="InterPro" id="IPR043504">
    <property type="entry name" value="Peptidase_S1_PA_chymotrypsin"/>
</dbReference>
<organism evidence="2 3">
    <name type="scientific">Panicum miliaceum</name>
    <name type="common">Proso millet</name>
    <name type="synonym">Broomcorn millet</name>
    <dbReference type="NCBI Taxonomy" id="4540"/>
    <lineage>
        <taxon>Eukaryota</taxon>
        <taxon>Viridiplantae</taxon>
        <taxon>Streptophyta</taxon>
        <taxon>Embryophyta</taxon>
        <taxon>Tracheophyta</taxon>
        <taxon>Spermatophyta</taxon>
        <taxon>Magnoliopsida</taxon>
        <taxon>Liliopsida</taxon>
        <taxon>Poales</taxon>
        <taxon>Poaceae</taxon>
        <taxon>PACMAD clade</taxon>
        <taxon>Panicoideae</taxon>
        <taxon>Panicodae</taxon>
        <taxon>Paniceae</taxon>
        <taxon>Panicinae</taxon>
        <taxon>Panicum</taxon>
        <taxon>Panicum sect. Panicum</taxon>
    </lineage>
</organism>
<dbReference type="OrthoDB" id="695020at2759"/>
<dbReference type="Pfam" id="PF13365">
    <property type="entry name" value="Trypsin_2"/>
    <property type="match status" value="1"/>
</dbReference>
<dbReference type="SUPFAM" id="SSF50494">
    <property type="entry name" value="Trypsin-like serine proteases"/>
    <property type="match status" value="1"/>
</dbReference>
<keyword evidence="1" id="KW-0732">Signal</keyword>
<dbReference type="EMBL" id="PQIB02000002">
    <property type="protein sequence ID" value="RLN33900.1"/>
    <property type="molecule type" value="Genomic_DNA"/>
</dbReference>
<dbReference type="PANTHER" id="PTHR43019">
    <property type="entry name" value="SERINE ENDOPROTEASE DEGS"/>
    <property type="match status" value="1"/>
</dbReference>
<dbReference type="PANTHER" id="PTHR43019:SF64">
    <property type="entry name" value="OS07G0666400 PROTEIN"/>
    <property type="match status" value="1"/>
</dbReference>
<evidence type="ECO:0000313" key="3">
    <source>
        <dbReference type="Proteomes" id="UP000275267"/>
    </source>
</evidence>
<dbReference type="AlphaFoldDB" id="A0A3L6T9U5"/>
<proteinExistence type="predicted"/>
<protein>
    <submittedName>
        <fullName evidence="2">Uncharacterized protein</fullName>
    </submittedName>
</protein>